<name>A0A508AZ79_9GAMM</name>
<gene>
    <name evidence="1" type="ORF">FKV24_004975</name>
</gene>
<dbReference type="AlphaFoldDB" id="A0A508AZ79"/>
<organism evidence="1 2">
    <name type="scientific">Marilutibacter maris</name>
    <dbReference type="NCBI Taxonomy" id="1605891"/>
    <lineage>
        <taxon>Bacteria</taxon>
        <taxon>Pseudomonadati</taxon>
        <taxon>Pseudomonadota</taxon>
        <taxon>Gammaproteobacteria</taxon>
        <taxon>Lysobacterales</taxon>
        <taxon>Lysobacteraceae</taxon>
        <taxon>Marilutibacter</taxon>
    </lineage>
</organism>
<dbReference type="RefSeq" id="WP_111267831.1">
    <property type="nucleotide sequence ID" value="NZ_CP029843.1"/>
</dbReference>
<reference evidence="1 2" key="1">
    <citation type="submission" date="2019-10" db="EMBL/GenBank/DDBJ databases">
        <title>Lysobacter alkalisoli sp. nov., isolated from saline-alkaline soil.</title>
        <authorList>
            <person name="Sun J.-Q."/>
        </authorList>
    </citation>
    <scope>NUCLEOTIDE SEQUENCE [LARGE SCALE GENOMIC DNA]</scope>
    <source>
        <strain evidence="1 2">KCTC 42381</strain>
    </source>
</reference>
<proteinExistence type="predicted"/>
<protein>
    <submittedName>
        <fullName evidence="1">Uncharacterized protein</fullName>
    </submittedName>
</protein>
<evidence type="ECO:0000313" key="1">
    <source>
        <dbReference type="EMBL" id="KAB8195625.1"/>
    </source>
</evidence>
<comment type="caution">
    <text evidence="1">The sequence shown here is derived from an EMBL/GenBank/DDBJ whole genome shotgun (WGS) entry which is preliminary data.</text>
</comment>
<dbReference type="Proteomes" id="UP000320431">
    <property type="component" value="Unassembled WGS sequence"/>
</dbReference>
<sequence>MEVKIALVVAEVTLYYAILAWLGTKLAAVVARREIHRRTGMGDPATWRGAVAITLMVSGLLIAMQLGLLIVELQIPEPIPVLIHLYWCVAMVASFVPSMKTKARMLEEAGIDPMGSV</sequence>
<evidence type="ECO:0000313" key="2">
    <source>
        <dbReference type="Proteomes" id="UP000320431"/>
    </source>
</evidence>
<accession>A0A508AZ79</accession>
<dbReference type="EMBL" id="VICD02000069">
    <property type="protein sequence ID" value="KAB8195625.1"/>
    <property type="molecule type" value="Genomic_DNA"/>
</dbReference>